<dbReference type="STRING" id="126957.T1JKD7"/>
<dbReference type="OMA" id="AMKAVHC"/>
<proteinExistence type="inferred from homology"/>
<dbReference type="Proteomes" id="UP000014500">
    <property type="component" value="Unassembled WGS sequence"/>
</dbReference>
<dbReference type="InterPro" id="IPR048660">
    <property type="entry name" value="IntS9-like_C"/>
</dbReference>
<evidence type="ECO:0000256" key="2">
    <source>
        <dbReference type="ARBA" id="ARBA00004496"/>
    </source>
</evidence>
<keyword evidence="8" id="KW-1185">Reference proteome</keyword>
<evidence type="ECO:0000256" key="5">
    <source>
        <dbReference type="ARBA" id="ARBA00023242"/>
    </source>
</evidence>
<evidence type="ECO:0000313" key="8">
    <source>
        <dbReference type="Proteomes" id="UP000014500"/>
    </source>
</evidence>
<evidence type="ECO:0000256" key="3">
    <source>
        <dbReference type="ARBA" id="ARBA00006861"/>
    </source>
</evidence>
<dbReference type="SMART" id="SM01027">
    <property type="entry name" value="Beta-Casp"/>
    <property type="match status" value="1"/>
</dbReference>
<organism evidence="7 8">
    <name type="scientific">Strigamia maritima</name>
    <name type="common">European centipede</name>
    <name type="synonym">Geophilus maritimus</name>
    <dbReference type="NCBI Taxonomy" id="126957"/>
    <lineage>
        <taxon>Eukaryota</taxon>
        <taxon>Metazoa</taxon>
        <taxon>Ecdysozoa</taxon>
        <taxon>Arthropoda</taxon>
        <taxon>Myriapoda</taxon>
        <taxon>Chilopoda</taxon>
        <taxon>Pleurostigmophora</taxon>
        <taxon>Geophilomorpha</taxon>
        <taxon>Linotaeniidae</taxon>
        <taxon>Strigamia</taxon>
    </lineage>
</organism>
<dbReference type="PANTHER" id="PTHR46094:SF1">
    <property type="entry name" value="INTEGRATOR COMPLEX SUBUNIT 9"/>
    <property type="match status" value="1"/>
</dbReference>
<comment type="subcellular location">
    <subcellularLocation>
        <location evidence="2">Cytoplasm</location>
    </subcellularLocation>
    <subcellularLocation>
        <location evidence="1">Nucleus</location>
    </subcellularLocation>
</comment>
<keyword evidence="4" id="KW-0963">Cytoplasm</keyword>
<dbReference type="Gene3D" id="3.40.50.10890">
    <property type="match status" value="1"/>
</dbReference>
<reference evidence="7" key="2">
    <citation type="submission" date="2015-02" db="UniProtKB">
        <authorList>
            <consortium name="EnsemblMetazoa"/>
        </authorList>
    </citation>
    <scope>IDENTIFICATION</scope>
</reference>
<feature type="domain" description="Beta-Casp" evidence="6">
    <location>
        <begin position="304"/>
        <end position="433"/>
    </location>
</feature>
<dbReference type="Pfam" id="PF16661">
    <property type="entry name" value="Lactamase_B_6"/>
    <property type="match status" value="1"/>
</dbReference>
<dbReference type="InterPro" id="IPR027074">
    <property type="entry name" value="Integrator_9su"/>
</dbReference>
<dbReference type="SUPFAM" id="SSF56281">
    <property type="entry name" value="Metallo-hydrolase/oxidoreductase"/>
    <property type="match status" value="1"/>
</dbReference>
<dbReference type="Gene3D" id="3.60.15.10">
    <property type="entry name" value="Ribonuclease Z/Hydroxyacylglutathione hydrolase-like"/>
    <property type="match status" value="1"/>
</dbReference>
<dbReference type="InterPro" id="IPR001279">
    <property type="entry name" value="Metallo-B-lactamas"/>
</dbReference>
<dbReference type="InterPro" id="IPR022712">
    <property type="entry name" value="Beta_Casp"/>
</dbReference>
<evidence type="ECO:0000259" key="6">
    <source>
        <dbReference type="SMART" id="SM01027"/>
    </source>
</evidence>
<dbReference type="GO" id="GO:0005737">
    <property type="term" value="C:cytoplasm"/>
    <property type="evidence" value="ECO:0007669"/>
    <property type="project" value="UniProtKB-SubCell"/>
</dbReference>
<name>T1JKD7_STRMM</name>
<accession>T1JKD7</accession>
<dbReference type="Pfam" id="PF21382">
    <property type="entry name" value="IntS9_C"/>
    <property type="match status" value="1"/>
</dbReference>
<dbReference type="GO" id="GO:0032039">
    <property type="term" value="C:integrator complex"/>
    <property type="evidence" value="ECO:0007669"/>
    <property type="project" value="InterPro"/>
</dbReference>
<dbReference type="PANTHER" id="PTHR46094">
    <property type="entry name" value="INTEGRATOR COMPLEX SUBUNIT 9"/>
    <property type="match status" value="1"/>
</dbReference>
<keyword evidence="5" id="KW-0539">Nucleus</keyword>
<evidence type="ECO:0000256" key="4">
    <source>
        <dbReference type="ARBA" id="ARBA00022490"/>
    </source>
</evidence>
<dbReference type="GO" id="GO:0034472">
    <property type="term" value="P:snRNA 3'-end processing"/>
    <property type="evidence" value="ECO:0007669"/>
    <property type="project" value="TreeGrafter"/>
</dbReference>
<dbReference type="InterPro" id="IPR036866">
    <property type="entry name" value="RibonucZ/Hydroxyglut_hydro"/>
</dbReference>
<sequence length="655" mass="73990">MKLYYLSNHPNKPCNILKFKSTTLMLDCGLDMTSCMHFLPIPLIDKLSSLPSWTPREVVNTHLEGELKECSGRVFVNSQPEFCLPETEIINFSEVDVILISNYLCMLALPFITECYGFRGVVYMTEPTLQIGRLFMEEVVEYIERTPHNKNASRWKAPDILKLLPPSFHDAVKPHMWKQWYTLKDVNNALSRVQMVGFSEIRDVFGALTVTPISSGFCLGSCNWLIQSDYEKIAYISGSSTLTTHPRPMDQTSLKNADLLIMNCLTQTPLYNPDTMLGEFCMTVAITVRNGGNVLVPCYPSGVTYDLFECLSGHLDHSGLTQVPMFFVSPVADSSLAYSNIFAEWLSQGKQSKVYLPEEPFPHAHLVRAGRLKHFKNIYSDGFSNEFRSPCIMFSGHPSLRFGDAVHFIELWGGSGNNTVVFTEPDFPYLDALAPYQPLAMKYVHCPIDTGLSYAQANKLIRDLKPSYLVVPEQYTLPPPLHPHRSDLVLQSDIPTTTVRRSEVVNLPIRRQFEQVELEPYLAMSVVPVEIRPGVSVTTFNGLLVVKDNKYAIKPLNPPIEKGAIGKKRKLEDESRRPVSYTWGTLDVDEFVQKLAKEGITDVKVEESATGHIVHLPNEDTLIQVEGNSTHIFCESDEKLRHILRDALLQCLNKF</sequence>
<evidence type="ECO:0000256" key="1">
    <source>
        <dbReference type="ARBA" id="ARBA00004123"/>
    </source>
</evidence>
<evidence type="ECO:0000313" key="7">
    <source>
        <dbReference type="EnsemblMetazoa" id="SMAR014317-PA"/>
    </source>
</evidence>
<dbReference type="Pfam" id="PF10996">
    <property type="entry name" value="Beta-Casp"/>
    <property type="match status" value="1"/>
</dbReference>
<comment type="similarity">
    <text evidence="3">Belongs to the metallo-beta-lactamase superfamily. RNA-metabolizing metallo-beta-lactamase-like family. INTS9 subfamily.</text>
</comment>
<dbReference type="EMBL" id="JH432008">
    <property type="status" value="NOT_ANNOTATED_CDS"/>
    <property type="molecule type" value="Genomic_DNA"/>
</dbReference>
<protein>
    <recommendedName>
        <fullName evidence="6">Beta-Casp domain-containing protein</fullName>
    </recommendedName>
</protein>
<dbReference type="eggNOG" id="KOG1138">
    <property type="taxonomic scope" value="Eukaryota"/>
</dbReference>
<dbReference type="PhylomeDB" id="T1JKD7"/>
<dbReference type="AlphaFoldDB" id="T1JKD7"/>
<dbReference type="HOGENOM" id="CLU_023159_1_0_1"/>
<reference evidence="8" key="1">
    <citation type="submission" date="2011-05" db="EMBL/GenBank/DDBJ databases">
        <authorList>
            <person name="Richards S.R."/>
            <person name="Qu J."/>
            <person name="Jiang H."/>
            <person name="Jhangiani S.N."/>
            <person name="Agravi P."/>
            <person name="Goodspeed R."/>
            <person name="Gross S."/>
            <person name="Mandapat C."/>
            <person name="Jackson L."/>
            <person name="Mathew T."/>
            <person name="Pu L."/>
            <person name="Thornton R."/>
            <person name="Saada N."/>
            <person name="Wilczek-Boney K.B."/>
            <person name="Lee S."/>
            <person name="Kovar C."/>
            <person name="Wu Y."/>
            <person name="Scherer S.E."/>
            <person name="Worley K.C."/>
            <person name="Muzny D.M."/>
            <person name="Gibbs R."/>
        </authorList>
    </citation>
    <scope>NUCLEOTIDE SEQUENCE</scope>
    <source>
        <strain evidence="8">Brora</strain>
    </source>
</reference>
<dbReference type="EnsemblMetazoa" id="SMAR014317-RA">
    <property type="protein sequence ID" value="SMAR014317-PA"/>
    <property type="gene ID" value="SMAR014317"/>
</dbReference>